<dbReference type="GO" id="GO:0016747">
    <property type="term" value="F:acyltransferase activity, transferring groups other than amino-acyl groups"/>
    <property type="evidence" value="ECO:0007669"/>
    <property type="project" value="InterPro"/>
</dbReference>
<reference evidence="2 3" key="1">
    <citation type="submission" date="2016-11" db="EMBL/GenBank/DDBJ databases">
        <authorList>
            <person name="Jaros S."/>
            <person name="Januszkiewicz K."/>
            <person name="Wedrychowicz H."/>
        </authorList>
    </citation>
    <scope>NUCLEOTIDE SEQUENCE [LARGE SCALE GENOMIC DNA]</scope>
    <source>
        <strain evidence="2 3">DSM 6191</strain>
    </source>
</reference>
<proteinExistence type="predicted"/>
<dbReference type="InterPro" id="IPR016181">
    <property type="entry name" value="Acyl_CoA_acyltransferase"/>
</dbReference>
<dbReference type="SUPFAM" id="SSF55729">
    <property type="entry name" value="Acyl-CoA N-acyltransferases (Nat)"/>
    <property type="match status" value="1"/>
</dbReference>
<organism evidence="2 3">
    <name type="scientific">Clostridium intestinale DSM 6191</name>
    <dbReference type="NCBI Taxonomy" id="1121320"/>
    <lineage>
        <taxon>Bacteria</taxon>
        <taxon>Bacillati</taxon>
        <taxon>Bacillota</taxon>
        <taxon>Clostridia</taxon>
        <taxon>Eubacteriales</taxon>
        <taxon>Clostridiaceae</taxon>
        <taxon>Clostridium</taxon>
    </lineage>
</organism>
<gene>
    <name evidence="2" type="ORF">SAMN02745941_03815</name>
</gene>
<feature type="domain" description="N-acetyltransferase" evidence="1">
    <location>
        <begin position="3"/>
        <end position="163"/>
    </location>
</feature>
<protein>
    <submittedName>
        <fullName evidence="2">Acetyltransferase (GNAT) family protein</fullName>
    </submittedName>
</protein>
<sequence length="163" mass="19355">MGIRVTPLDKSEIQVLLDILLERAKWLESIGQPMWSIENLDPVNFEKMYPNYKPYLIYENDNIIGGFVLLEHDDFLWSEEDNEKALYIHKLVIKSEFAGKGYAEKVIVLIKELARQAKVQYLRLDCYGDRVYLRKLYEKCEFYKKRETVMDDGIVLLSYEFLL</sequence>
<dbReference type="PROSITE" id="PS51186">
    <property type="entry name" value="GNAT"/>
    <property type="match status" value="1"/>
</dbReference>
<accession>A0A1M6B7Z7</accession>
<keyword evidence="2" id="KW-0808">Transferase</keyword>
<dbReference type="Pfam" id="PF00583">
    <property type="entry name" value="Acetyltransf_1"/>
    <property type="match status" value="1"/>
</dbReference>
<dbReference type="InterPro" id="IPR000182">
    <property type="entry name" value="GNAT_dom"/>
</dbReference>
<evidence type="ECO:0000259" key="1">
    <source>
        <dbReference type="PROSITE" id="PS51186"/>
    </source>
</evidence>
<dbReference type="Gene3D" id="3.40.630.30">
    <property type="match status" value="1"/>
</dbReference>
<dbReference type="CDD" id="cd04301">
    <property type="entry name" value="NAT_SF"/>
    <property type="match status" value="1"/>
</dbReference>
<name>A0A1M6B7Z7_9CLOT</name>
<evidence type="ECO:0000313" key="2">
    <source>
        <dbReference type="EMBL" id="SHI44869.1"/>
    </source>
</evidence>
<evidence type="ECO:0000313" key="3">
    <source>
        <dbReference type="Proteomes" id="UP000184241"/>
    </source>
</evidence>
<dbReference type="EMBL" id="FQXU01000014">
    <property type="protein sequence ID" value="SHI44869.1"/>
    <property type="molecule type" value="Genomic_DNA"/>
</dbReference>
<dbReference type="Proteomes" id="UP000184241">
    <property type="component" value="Unassembled WGS sequence"/>
</dbReference>
<dbReference type="AlphaFoldDB" id="A0A1M6B7Z7"/>
<dbReference type="RefSeq" id="WP_073022172.1">
    <property type="nucleotide sequence ID" value="NZ_FQXU01000014.1"/>
</dbReference>